<sequence>MSDTAKAFESQELSDQQIKDYAQELAGNIPLKEIRPGIYVSKKEGKAILQLRSVFSSQELSEWRWVITFLNFPDLMDKVSNRKAIELIFR</sequence>
<evidence type="ECO:0000313" key="2">
    <source>
        <dbReference type="Proteomes" id="UP000474061"/>
    </source>
</evidence>
<organism evidence="1 2">
    <name type="scientific">Xylella fastidiosa subsp. multiplex</name>
    <dbReference type="NCBI Taxonomy" id="644357"/>
    <lineage>
        <taxon>Bacteria</taxon>
        <taxon>Pseudomonadati</taxon>
        <taxon>Pseudomonadota</taxon>
        <taxon>Gammaproteobacteria</taxon>
        <taxon>Lysobacterales</taxon>
        <taxon>Lysobacteraceae</taxon>
        <taxon>Xylella</taxon>
    </lineage>
</organism>
<proteinExistence type="predicted"/>
<reference evidence="1" key="1">
    <citation type="submission" date="2019-05" db="EMBL/GenBank/DDBJ databases">
        <authorList>
            <person name="Castillo A."/>
            <person name="Giampetruzzi A."/>
            <person name="Landa B."/>
            <person name="Saponari M."/>
            <person name="Almeida R.P.P."/>
            <person name="Moralejo E."/>
            <person name="Marco-Noales E."/>
            <person name="Velasco-Amo M.P."/>
            <person name="Roman-Ecija M."/>
            <person name="Navarro I."/>
            <person name="Monterde A."/>
            <person name="Barbe S."/>
        </authorList>
    </citation>
    <scope>NUCLEOTIDE SEQUENCE</scope>
    <source>
        <strain evidence="1">XYL1981</strain>
    </source>
</reference>
<gene>
    <name evidence="1" type="ORF">FG476_06595</name>
</gene>
<dbReference type="EMBL" id="VDCJ01000344">
    <property type="protein sequence ID" value="MRU23754.1"/>
    <property type="molecule type" value="Genomic_DNA"/>
</dbReference>
<reference evidence="1" key="2">
    <citation type="journal article" date="2020" name="Appl. Environ. Microbiol.">
        <title>Multiple intercontinental introductions associated with the emergence of a plant pathogen in Europe.</title>
        <authorList>
            <person name="Landa B.B."/>
            <person name="Castillo A.I."/>
            <person name="Giampetruzzi A."/>
            <person name="Kahn A."/>
            <person name="Roman-Ecija M."/>
            <person name="Velasco-Amo M.P."/>
            <person name="Navas-Cortes J.A."/>
            <person name="Marco-Noales E."/>
            <person name="Barbe S."/>
            <person name="Moralejo E."/>
            <person name="Coletta-Filho H.D."/>
            <person name="Saldarelli P."/>
            <person name="Saponari M."/>
            <person name="Almeida R.P.P."/>
        </authorList>
    </citation>
    <scope>NUCLEOTIDE SEQUENCE</scope>
    <source>
        <strain evidence="1">XYL1981</strain>
    </source>
</reference>
<dbReference type="Proteomes" id="UP000474061">
    <property type="component" value="Unassembled WGS sequence"/>
</dbReference>
<accession>A0A9Q4QSA7</accession>
<comment type="caution">
    <text evidence="1">The sequence shown here is derived from an EMBL/GenBank/DDBJ whole genome shotgun (WGS) entry which is preliminary data.</text>
</comment>
<evidence type="ECO:0000313" key="1">
    <source>
        <dbReference type="EMBL" id="MRU23754.1"/>
    </source>
</evidence>
<dbReference type="RefSeq" id="WP_038230976.1">
    <property type="nucleotide sequence ID" value="NZ_CP047134.1"/>
</dbReference>
<name>A0A9Q4QSA7_XYLFS</name>
<protein>
    <submittedName>
        <fullName evidence="1">Hemagglutinin</fullName>
    </submittedName>
</protein>
<dbReference type="AlphaFoldDB" id="A0A9Q4QSA7"/>